<keyword evidence="2" id="KW-1185">Reference proteome</keyword>
<accession>L0IEV9</accession>
<evidence type="ECO:0000313" key="2">
    <source>
        <dbReference type="Proteomes" id="UP000010846"/>
    </source>
</evidence>
<protein>
    <submittedName>
        <fullName evidence="1">Uncharacterized protein</fullName>
    </submittedName>
</protein>
<sequence>MTNYSKSRRSLLAAVASGAAISAAGCTEMADETPDDEDDGGSGKATIALSEQLTATEIRIDSIETEVDAQLEVVGENGRAVAQPVVLDAGDELTDYTISYTEALDESQTVTAKVVADGEGTLASASASVQPGLVELSTETVTLVDASPDHGFEYPYFAYVPADIGSNGPVYVEPNNTGTSTDDFEKHRLRARELLKSEAWQRKIPEQLGVPYLVPVFPRPRDDPESWRHYVHALDAETMSIDDGPLKRVDLQLLSMIDHFRASLKGSLGYTAATDVHLNGYSASGNFVNRFTALHPDRVRAVTAGGVNGTLILPRSAAKDRSLPYPIGVEDVTDLTGDEFDEAAWTSVPQFVYLGEEDTNDTIPYDDAWNAELREIALDVYGEDMQDDRMPYCESVYEDAGANAQFHVYGTVGHTVGRWMIRDIYEFHHNHLEGESDFKPIDVRDAPAIDVGFETPPSGGDTQIDVRITIPADFILDGTFSGGSVSVMLDTGTEIEWRNRIGLTGDRHILPDQLPAEEVRSFSTDQVLESGTQVTVGLMDGAIVTDETVTVE</sequence>
<evidence type="ECO:0000313" key="1">
    <source>
        <dbReference type="EMBL" id="AGB17363.1"/>
    </source>
</evidence>
<dbReference type="InterPro" id="IPR029058">
    <property type="entry name" value="AB_hydrolase_fold"/>
</dbReference>
<dbReference type="KEGG" id="hru:Halru_2791"/>
<dbReference type="HOGENOM" id="CLU_493159_0_0_2"/>
<dbReference type="eggNOG" id="arCOG07538">
    <property type="taxonomic scope" value="Archaea"/>
</dbReference>
<name>L0IEV9_HALRX</name>
<dbReference type="Proteomes" id="UP000010846">
    <property type="component" value="Chromosome"/>
</dbReference>
<dbReference type="EMBL" id="CP003050">
    <property type="protein sequence ID" value="AGB17363.1"/>
    <property type="molecule type" value="Genomic_DNA"/>
</dbReference>
<proteinExistence type="predicted"/>
<reference evidence="1" key="1">
    <citation type="submission" date="2011-09" db="EMBL/GenBank/DDBJ databases">
        <title>Complete sequence of Halovivax ruber XH-70.</title>
        <authorList>
            <consortium name="US DOE Joint Genome Institute"/>
            <person name="Lucas S."/>
            <person name="Han J."/>
            <person name="Lapidus A."/>
            <person name="Cheng J.-F."/>
            <person name="Goodwin L."/>
            <person name="Pitluck S."/>
            <person name="Peters L."/>
            <person name="Mikhailova N."/>
            <person name="Davenport K."/>
            <person name="Detter J.C."/>
            <person name="Han C."/>
            <person name="Tapia R."/>
            <person name="Land M."/>
            <person name="Hauser L."/>
            <person name="Kyrpides N."/>
            <person name="Ivanova N."/>
            <person name="Pagani I."/>
            <person name="Sproer C."/>
            <person name="Anderson I."/>
            <person name="Woyke T."/>
        </authorList>
    </citation>
    <scope>NUCLEOTIDE SEQUENCE</scope>
    <source>
        <strain evidence="1">XH-70</strain>
    </source>
</reference>
<dbReference type="PROSITE" id="PS51257">
    <property type="entry name" value="PROKAR_LIPOPROTEIN"/>
    <property type="match status" value="1"/>
</dbReference>
<organism evidence="1 2">
    <name type="scientific">Halovivax ruber (strain DSM 18193 / JCM 13892 / XH-70)</name>
    <dbReference type="NCBI Taxonomy" id="797302"/>
    <lineage>
        <taxon>Archaea</taxon>
        <taxon>Methanobacteriati</taxon>
        <taxon>Methanobacteriota</taxon>
        <taxon>Stenosarchaea group</taxon>
        <taxon>Halobacteria</taxon>
        <taxon>Halobacteriales</taxon>
        <taxon>Natrialbaceae</taxon>
        <taxon>Halovivax</taxon>
    </lineage>
</organism>
<gene>
    <name evidence="1" type="ordered locus">Halru_2791</name>
</gene>
<dbReference type="AlphaFoldDB" id="L0IEV9"/>
<dbReference type="Gene3D" id="3.40.50.1820">
    <property type="entry name" value="alpha/beta hydrolase"/>
    <property type="match status" value="1"/>
</dbReference>
<dbReference type="SUPFAM" id="SSF53474">
    <property type="entry name" value="alpha/beta-Hydrolases"/>
    <property type="match status" value="1"/>
</dbReference>